<evidence type="ECO:0000256" key="1">
    <source>
        <dbReference type="ARBA" id="ARBA00004253"/>
    </source>
</evidence>
<protein>
    <recommendedName>
        <fullName evidence="11">Mitochondrial intermembrane space import and assembly protein 40 homolog</fullName>
    </recommendedName>
</protein>
<comment type="subcellular location">
    <subcellularLocation>
        <location evidence="2">Mitochondrion intermembrane space</location>
    </subcellularLocation>
    <subcellularLocation>
        <location evidence="1">Peroxisome matrix</location>
    </subcellularLocation>
</comment>
<evidence type="ECO:0000256" key="6">
    <source>
        <dbReference type="ARBA" id="ARBA00023010"/>
    </source>
</evidence>
<dbReference type="PANTHER" id="PTHR21622">
    <property type="entry name" value="COILED-COIL-HELIX-COILED-COIL-HELIX DOMAIN CONTAINING 4"/>
    <property type="match status" value="1"/>
</dbReference>
<dbReference type="InterPro" id="IPR039289">
    <property type="entry name" value="CHCHD4"/>
</dbReference>
<gene>
    <name evidence="13" type="ORF">KFK09_019124</name>
</gene>
<evidence type="ECO:0000256" key="2">
    <source>
        <dbReference type="ARBA" id="ARBA00004569"/>
    </source>
</evidence>
<dbReference type="FunFam" id="1.10.287.2900:FF:000003">
    <property type="entry name" value="mitochondrial intermembrane space import and assembly protein 40"/>
    <property type="match status" value="1"/>
</dbReference>
<keyword evidence="6" id="KW-0811">Translocation</keyword>
<feature type="compositionally biased region" description="Low complexity" evidence="12">
    <location>
        <begin position="18"/>
        <end position="34"/>
    </location>
</feature>
<keyword evidence="5" id="KW-0560">Oxidoreductase</keyword>
<feature type="region of interest" description="Disordered" evidence="12">
    <location>
        <begin position="1"/>
        <end position="55"/>
    </location>
</feature>
<evidence type="ECO:0000256" key="7">
    <source>
        <dbReference type="ARBA" id="ARBA00023128"/>
    </source>
</evidence>
<accession>A0A8T3AWD7</accession>
<keyword evidence="3" id="KW-0813">Transport</keyword>
<feature type="region of interest" description="Disordered" evidence="12">
    <location>
        <begin position="118"/>
        <end position="147"/>
    </location>
</feature>
<dbReference type="Proteomes" id="UP000829196">
    <property type="component" value="Unassembled WGS sequence"/>
</dbReference>
<dbReference type="EMBL" id="JAGYWB010000013">
    <property type="protein sequence ID" value="KAI0500906.1"/>
    <property type="molecule type" value="Genomic_DNA"/>
</dbReference>
<evidence type="ECO:0000313" key="14">
    <source>
        <dbReference type="Proteomes" id="UP000829196"/>
    </source>
</evidence>
<evidence type="ECO:0000256" key="5">
    <source>
        <dbReference type="ARBA" id="ARBA00023002"/>
    </source>
</evidence>
<keyword evidence="7" id="KW-0496">Mitochondrion</keyword>
<dbReference type="GO" id="GO:0045041">
    <property type="term" value="P:protein import into mitochondrial intermembrane space"/>
    <property type="evidence" value="ECO:0007669"/>
    <property type="project" value="InterPro"/>
</dbReference>
<evidence type="ECO:0000256" key="3">
    <source>
        <dbReference type="ARBA" id="ARBA00022448"/>
    </source>
</evidence>
<keyword evidence="10" id="KW-0676">Redox-active center</keyword>
<dbReference type="Gene3D" id="1.10.287.2900">
    <property type="match status" value="1"/>
</dbReference>
<dbReference type="PANTHER" id="PTHR21622:SF0">
    <property type="entry name" value="COILED-COIL-HELIX-COILED-COIL-HELIX DOMAIN CONTAINING 4"/>
    <property type="match status" value="1"/>
</dbReference>
<evidence type="ECO:0000256" key="10">
    <source>
        <dbReference type="ARBA" id="ARBA00023284"/>
    </source>
</evidence>
<dbReference type="SMR" id="A0A8T3AWD7"/>
<dbReference type="GO" id="GO:0005782">
    <property type="term" value="C:peroxisomal matrix"/>
    <property type="evidence" value="ECO:0007669"/>
    <property type="project" value="UniProtKB-SubCell"/>
</dbReference>
<dbReference type="GO" id="GO:0005758">
    <property type="term" value="C:mitochondrial intermembrane space"/>
    <property type="evidence" value="ECO:0007669"/>
    <property type="project" value="UniProtKB-SubCell"/>
</dbReference>
<keyword evidence="9" id="KW-1015">Disulfide bond</keyword>
<keyword evidence="4" id="KW-0653">Protein transport</keyword>
<name>A0A8T3AWD7_DENNO</name>
<dbReference type="OrthoDB" id="7481291at2759"/>
<reference evidence="13" key="1">
    <citation type="journal article" date="2022" name="Front. Genet.">
        <title>Chromosome-Scale Assembly of the Dendrobium nobile Genome Provides Insights Into the Molecular Mechanism of the Biosynthesis of the Medicinal Active Ingredient of Dendrobium.</title>
        <authorList>
            <person name="Xu Q."/>
            <person name="Niu S.-C."/>
            <person name="Li K.-L."/>
            <person name="Zheng P.-J."/>
            <person name="Zhang X.-J."/>
            <person name="Jia Y."/>
            <person name="Liu Y."/>
            <person name="Niu Y.-X."/>
            <person name="Yu L.-H."/>
            <person name="Chen D.-F."/>
            <person name="Zhang G.-Q."/>
        </authorList>
    </citation>
    <scope>NUCLEOTIDE SEQUENCE</scope>
    <source>
        <tissue evidence="13">Leaf</tissue>
    </source>
</reference>
<proteinExistence type="predicted"/>
<evidence type="ECO:0000256" key="8">
    <source>
        <dbReference type="ARBA" id="ARBA00023140"/>
    </source>
</evidence>
<feature type="compositionally biased region" description="Acidic residues" evidence="12">
    <location>
        <begin position="120"/>
        <end position="129"/>
    </location>
</feature>
<sequence>MGQSQSGFASDDEGKKMPSPSTVTRTSSSASPPSMEDLIAEATAEGGDENETLDQKAQRALECPCVADLRKGPCGSQFSEAFVCFIKSTAEEKGSDCVNPFVALQNCIRSNPDAFSKDVLEDEDQEDEVQEYKINPPSWSKEPQSKI</sequence>
<dbReference type="AlphaFoldDB" id="A0A8T3AWD7"/>
<evidence type="ECO:0000256" key="11">
    <source>
        <dbReference type="ARBA" id="ARBA00067557"/>
    </source>
</evidence>
<evidence type="ECO:0000256" key="4">
    <source>
        <dbReference type="ARBA" id="ARBA00022927"/>
    </source>
</evidence>
<evidence type="ECO:0000256" key="9">
    <source>
        <dbReference type="ARBA" id="ARBA00023157"/>
    </source>
</evidence>
<keyword evidence="8" id="KW-0576">Peroxisome</keyword>
<organism evidence="13 14">
    <name type="scientific">Dendrobium nobile</name>
    <name type="common">Orchid</name>
    <dbReference type="NCBI Taxonomy" id="94219"/>
    <lineage>
        <taxon>Eukaryota</taxon>
        <taxon>Viridiplantae</taxon>
        <taxon>Streptophyta</taxon>
        <taxon>Embryophyta</taxon>
        <taxon>Tracheophyta</taxon>
        <taxon>Spermatophyta</taxon>
        <taxon>Magnoliopsida</taxon>
        <taxon>Liliopsida</taxon>
        <taxon>Asparagales</taxon>
        <taxon>Orchidaceae</taxon>
        <taxon>Epidendroideae</taxon>
        <taxon>Malaxideae</taxon>
        <taxon>Dendrobiinae</taxon>
        <taxon>Dendrobium</taxon>
    </lineage>
</organism>
<evidence type="ECO:0000256" key="12">
    <source>
        <dbReference type="SAM" id="MobiDB-lite"/>
    </source>
</evidence>
<feature type="compositionally biased region" description="Polar residues" evidence="12">
    <location>
        <begin position="137"/>
        <end position="147"/>
    </location>
</feature>
<dbReference type="GO" id="GO:0015035">
    <property type="term" value="F:protein-disulfide reductase activity"/>
    <property type="evidence" value="ECO:0007669"/>
    <property type="project" value="InterPro"/>
</dbReference>
<keyword evidence="14" id="KW-1185">Reference proteome</keyword>
<evidence type="ECO:0000313" key="13">
    <source>
        <dbReference type="EMBL" id="KAI0500906.1"/>
    </source>
</evidence>
<comment type="caution">
    <text evidence="13">The sequence shown here is derived from an EMBL/GenBank/DDBJ whole genome shotgun (WGS) entry which is preliminary data.</text>
</comment>